<feature type="compositionally biased region" description="Low complexity" evidence="1">
    <location>
        <begin position="280"/>
        <end position="291"/>
    </location>
</feature>
<evidence type="ECO:0000313" key="2">
    <source>
        <dbReference type="EMBL" id="GBG76271.1"/>
    </source>
</evidence>
<organism evidence="2 3">
    <name type="scientific">Chara braunii</name>
    <name type="common">Braun's stonewort</name>
    <dbReference type="NCBI Taxonomy" id="69332"/>
    <lineage>
        <taxon>Eukaryota</taxon>
        <taxon>Viridiplantae</taxon>
        <taxon>Streptophyta</taxon>
        <taxon>Charophyceae</taxon>
        <taxon>Charales</taxon>
        <taxon>Characeae</taxon>
        <taxon>Chara</taxon>
    </lineage>
</organism>
<dbReference type="Proteomes" id="UP000265515">
    <property type="component" value="Unassembled WGS sequence"/>
</dbReference>
<feature type="compositionally biased region" description="Basic and acidic residues" evidence="1">
    <location>
        <begin position="245"/>
        <end position="258"/>
    </location>
</feature>
<protein>
    <submittedName>
        <fullName evidence="2">Uncharacterized protein</fullName>
    </submittedName>
</protein>
<dbReference type="AlphaFoldDB" id="A0A388L1V1"/>
<gene>
    <name evidence="2" type="ORF">CBR_g22019</name>
</gene>
<evidence type="ECO:0000313" key="3">
    <source>
        <dbReference type="Proteomes" id="UP000265515"/>
    </source>
</evidence>
<dbReference type="Gramene" id="GBG76271">
    <property type="protein sequence ID" value="GBG76271"/>
    <property type="gene ID" value="CBR_g22019"/>
</dbReference>
<feature type="compositionally biased region" description="Acidic residues" evidence="1">
    <location>
        <begin position="292"/>
        <end position="306"/>
    </location>
</feature>
<feature type="region of interest" description="Disordered" evidence="1">
    <location>
        <begin position="41"/>
        <end position="120"/>
    </location>
</feature>
<feature type="compositionally biased region" description="Low complexity" evidence="1">
    <location>
        <begin position="78"/>
        <end position="96"/>
    </location>
</feature>
<feature type="compositionally biased region" description="Basic and acidic residues" evidence="1">
    <location>
        <begin position="201"/>
        <end position="234"/>
    </location>
</feature>
<dbReference type="EMBL" id="BFEA01000241">
    <property type="protein sequence ID" value="GBG76271.1"/>
    <property type="molecule type" value="Genomic_DNA"/>
</dbReference>
<comment type="caution">
    <text evidence="2">The sequence shown here is derived from an EMBL/GenBank/DDBJ whole genome shotgun (WGS) entry which is preliminary data.</text>
</comment>
<feature type="compositionally biased region" description="Acidic residues" evidence="1">
    <location>
        <begin position="158"/>
        <end position="168"/>
    </location>
</feature>
<sequence>MGDTTGDDLAIPEFTAYGESEERLWGLYRTDEDECKMECEDDVNSGLESNAMELGKVSNEAAVEERRGGDGGGGGKATSGASLSGVSQSQPGSGPLNHVAERNPASDDHDDDILDESFGAVEDRVLDKQCQSMASSPVAAELVSPSFLHHEENIVGPDGDDDDDEELNEEHTLLVGDVLELQKIGTEDDEKSDSKDDEDENCSKGGKDCVVESKREEKKSGVQNKDEGKRAHPWEDDDNVDGELYDDRQMLYAKKVEEESNGVGGGEEQAGDNDHEHNGAAASTAATAAAAADDDDDDKTSDDDDDEVRHSARGIVVVEDDD</sequence>
<feature type="compositionally biased region" description="Acidic residues" evidence="1">
    <location>
        <begin position="187"/>
        <end position="200"/>
    </location>
</feature>
<accession>A0A388L1V1</accession>
<keyword evidence="3" id="KW-1185">Reference proteome</keyword>
<reference evidence="2 3" key="1">
    <citation type="journal article" date="2018" name="Cell">
        <title>The Chara Genome: Secondary Complexity and Implications for Plant Terrestrialization.</title>
        <authorList>
            <person name="Nishiyama T."/>
            <person name="Sakayama H."/>
            <person name="Vries J.D."/>
            <person name="Buschmann H."/>
            <person name="Saint-Marcoux D."/>
            <person name="Ullrich K.K."/>
            <person name="Haas F.B."/>
            <person name="Vanderstraeten L."/>
            <person name="Becker D."/>
            <person name="Lang D."/>
            <person name="Vosolsobe S."/>
            <person name="Rombauts S."/>
            <person name="Wilhelmsson P.K.I."/>
            <person name="Janitza P."/>
            <person name="Kern R."/>
            <person name="Heyl A."/>
            <person name="Rumpler F."/>
            <person name="Villalobos L.I.A.C."/>
            <person name="Clay J.M."/>
            <person name="Skokan R."/>
            <person name="Toyoda A."/>
            <person name="Suzuki Y."/>
            <person name="Kagoshima H."/>
            <person name="Schijlen E."/>
            <person name="Tajeshwar N."/>
            <person name="Catarino B."/>
            <person name="Hetherington A.J."/>
            <person name="Saltykova A."/>
            <person name="Bonnot C."/>
            <person name="Breuninger H."/>
            <person name="Symeonidi A."/>
            <person name="Radhakrishnan G.V."/>
            <person name="Van Nieuwerburgh F."/>
            <person name="Deforce D."/>
            <person name="Chang C."/>
            <person name="Karol K.G."/>
            <person name="Hedrich R."/>
            <person name="Ulvskov P."/>
            <person name="Glockner G."/>
            <person name="Delwiche C.F."/>
            <person name="Petrasek J."/>
            <person name="Van de Peer Y."/>
            <person name="Friml J."/>
            <person name="Beilby M."/>
            <person name="Dolan L."/>
            <person name="Kohara Y."/>
            <person name="Sugano S."/>
            <person name="Fujiyama A."/>
            <person name="Delaux P.-M."/>
            <person name="Quint M."/>
            <person name="TheiBen G."/>
            <person name="Hagemann M."/>
            <person name="Harholt J."/>
            <person name="Dunand C."/>
            <person name="Zachgo S."/>
            <person name="Langdale J."/>
            <person name="Maumus F."/>
            <person name="Straeten D.V.D."/>
            <person name="Gould S.B."/>
            <person name="Rensing S.A."/>
        </authorList>
    </citation>
    <scope>NUCLEOTIDE SEQUENCE [LARGE SCALE GENOMIC DNA]</scope>
    <source>
        <strain evidence="2 3">S276</strain>
    </source>
</reference>
<evidence type="ECO:0000256" key="1">
    <source>
        <dbReference type="SAM" id="MobiDB-lite"/>
    </source>
</evidence>
<feature type="region of interest" description="Disordered" evidence="1">
    <location>
        <begin position="149"/>
        <end position="322"/>
    </location>
</feature>
<name>A0A388L1V1_CHABU</name>
<feature type="compositionally biased region" description="Acidic residues" evidence="1">
    <location>
        <begin position="235"/>
        <end position="244"/>
    </location>
</feature>
<proteinExistence type="predicted"/>